<name>A0ACD3ALW5_9AGAR</name>
<proteinExistence type="predicted"/>
<evidence type="ECO:0000313" key="1">
    <source>
        <dbReference type="EMBL" id="TFK66344.1"/>
    </source>
</evidence>
<accession>A0ACD3ALW5</accession>
<dbReference type="Proteomes" id="UP000308600">
    <property type="component" value="Unassembled WGS sequence"/>
</dbReference>
<evidence type="ECO:0000313" key="2">
    <source>
        <dbReference type="Proteomes" id="UP000308600"/>
    </source>
</evidence>
<sequence>MEPELDEKHIAYIVSQDLVKASSRLPSNRHRSMMVHSLVSSLGLLSAPHRAQVINPTCATYKDLATYHSRDYLDYVLNPQNSQDSDAPTSSIFGIEDDCPPFPGLPAYVEIVAGATLTAVKAVCQGIANVAICWDGGRHHARKAHASGFCYVADCILGLMALKKALPLSAPAEGLPPKKARILYLDLDLHFSDAVSEAFQTSSSYSTPQILTLSIHHHSPGFFPSSPLASLPDMDNPEFDPFTLSIPLKRGASDATYARIWTTVEALRDAWEPDCIVVQCGVDGLAGDPCATFNWSLGSSEGSLSWCLKRVLTQWPGKKILLGGGYHSANAARAWAYITSLSLGNPLDLDTHIPDHHSFPQYEPSFTLDIPSGNMQDLNTEADLQEIESCYHQVISRLRDRLSAGKV</sequence>
<organism evidence="1 2">
    <name type="scientific">Pluteus cervinus</name>
    <dbReference type="NCBI Taxonomy" id="181527"/>
    <lineage>
        <taxon>Eukaryota</taxon>
        <taxon>Fungi</taxon>
        <taxon>Dikarya</taxon>
        <taxon>Basidiomycota</taxon>
        <taxon>Agaricomycotina</taxon>
        <taxon>Agaricomycetes</taxon>
        <taxon>Agaricomycetidae</taxon>
        <taxon>Agaricales</taxon>
        <taxon>Pluteineae</taxon>
        <taxon>Pluteaceae</taxon>
        <taxon>Pluteus</taxon>
    </lineage>
</organism>
<keyword evidence="2" id="KW-1185">Reference proteome</keyword>
<gene>
    <name evidence="1" type="ORF">BDN72DRAFT_871562</name>
</gene>
<dbReference type="EMBL" id="ML208408">
    <property type="protein sequence ID" value="TFK66344.1"/>
    <property type="molecule type" value="Genomic_DNA"/>
</dbReference>
<protein>
    <submittedName>
        <fullName evidence="1">Histone deacetylase complex protein</fullName>
    </submittedName>
</protein>
<reference evidence="1 2" key="1">
    <citation type="journal article" date="2019" name="Nat. Ecol. Evol.">
        <title>Megaphylogeny resolves global patterns of mushroom evolution.</title>
        <authorList>
            <person name="Varga T."/>
            <person name="Krizsan K."/>
            <person name="Foldi C."/>
            <person name="Dima B."/>
            <person name="Sanchez-Garcia M."/>
            <person name="Sanchez-Ramirez S."/>
            <person name="Szollosi G.J."/>
            <person name="Szarkandi J.G."/>
            <person name="Papp V."/>
            <person name="Albert L."/>
            <person name="Andreopoulos W."/>
            <person name="Angelini C."/>
            <person name="Antonin V."/>
            <person name="Barry K.W."/>
            <person name="Bougher N.L."/>
            <person name="Buchanan P."/>
            <person name="Buyck B."/>
            <person name="Bense V."/>
            <person name="Catcheside P."/>
            <person name="Chovatia M."/>
            <person name="Cooper J."/>
            <person name="Damon W."/>
            <person name="Desjardin D."/>
            <person name="Finy P."/>
            <person name="Geml J."/>
            <person name="Haridas S."/>
            <person name="Hughes K."/>
            <person name="Justo A."/>
            <person name="Karasinski D."/>
            <person name="Kautmanova I."/>
            <person name="Kiss B."/>
            <person name="Kocsube S."/>
            <person name="Kotiranta H."/>
            <person name="LaButti K.M."/>
            <person name="Lechner B.E."/>
            <person name="Liimatainen K."/>
            <person name="Lipzen A."/>
            <person name="Lukacs Z."/>
            <person name="Mihaltcheva S."/>
            <person name="Morgado L.N."/>
            <person name="Niskanen T."/>
            <person name="Noordeloos M.E."/>
            <person name="Ohm R.A."/>
            <person name="Ortiz-Santana B."/>
            <person name="Ovrebo C."/>
            <person name="Racz N."/>
            <person name="Riley R."/>
            <person name="Savchenko A."/>
            <person name="Shiryaev A."/>
            <person name="Soop K."/>
            <person name="Spirin V."/>
            <person name="Szebenyi C."/>
            <person name="Tomsovsky M."/>
            <person name="Tulloss R.E."/>
            <person name="Uehling J."/>
            <person name="Grigoriev I.V."/>
            <person name="Vagvolgyi C."/>
            <person name="Papp T."/>
            <person name="Martin F.M."/>
            <person name="Miettinen O."/>
            <person name="Hibbett D.S."/>
            <person name="Nagy L.G."/>
        </authorList>
    </citation>
    <scope>NUCLEOTIDE SEQUENCE [LARGE SCALE GENOMIC DNA]</scope>
    <source>
        <strain evidence="1 2">NL-1719</strain>
    </source>
</reference>